<dbReference type="InterPro" id="IPR029149">
    <property type="entry name" value="Creatin/AminoP/Spt16_N"/>
</dbReference>
<keyword evidence="7" id="KW-0464">Manganese</keyword>
<proteinExistence type="inferred from homology"/>
<evidence type="ECO:0000256" key="7">
    <source>
        <dbReference type="ARBA" id="ARBA00023211"/>
    </source>
</evidence>
<accession>A0A380RV73</accession>
<dbReference type="GO" id="GO:0070006">
    <property type="term" value="F:metalloaminopeptidase activity"/>
    <property type="evidence" value="ECO:0007669"/>
    <property type="project" value="InterPro"/>
</dbReference>
<dbReference type="InterPro" id="IPR007865">
    <property type="entry name" value="Aminopep_P_N"/>
</dbReference>
<gene>
    <name evidence="9" type="ORF">SAMN05661053_0692</name>
</gene>
<dbReference type="Pfam" id="PF05195">
    <property type="entry name" value="AMP_N"/>
    <property type="match status" value="1"/>
</dbReference>
<comment type="catalytic activity">
    <reaction evidence="1">
        <text>Release of any N-terminal amino acid, including proline, that is linked to proline, even from a dipeptide or tripeptide.</text>
        <dbReference type="EC" id="3.4.11.9"/>
    </reaction>
</comment>
<evidence type="ECO:0000313" key="9">
    <source>
        <dbReference type="EMBL" id="SUQ19460.1"/>
    </source>
</evidence>
<keyword evidence="9" id="KW-0645">Protease</keyword>
<feature type="domain" description="Aminopeptidase P N-terminal" evidence="8">
    <location>
        <begin position="22"/>
        <end position="164"/>
    </location>
</feature>
<evidence type="ECO:0000256" key="3">
    <source>
        <dbReference type="ARBA" id="ARBA00008766"/>
    </source>
</evidence>
<dbReference type="GO" id="GO:0006508">
    <property type="term" value="P:proteolysis"/>
    <property type="evidence" value="ECO:0007669"/>
    <property type="project" value="TreeGrafter"/>
</dbReference>
<dbReference type="RefSeq" id="WP_109572091.1">
    <property type="nucleotide sequence ID" value="NZ_UHJL01000001.1"/>
</dbReference>
<dbReference type="Gene3D" id="3.40.350.10">
    <property type="entry name" value="Creatinase/prolidase N-terminal domain"/>
    <property type="match status" value="1"/>
</dbReference>
<keyword evidence="9" id="KW-0031">Aminopeptidase</keyword>
<dbReference type="InterPro" id="IPR052433">
    <property type="entry name" value="X-Pro_dipept-like"/>
</dbReference>
<dbReference type="PANTHER" id="PTHR43226:SF4">
    <property type="entry name" value="XAA-PRO AMINOPEPTIDASE 3"/>
    <property type="match status" value="1"/>
</dbReference>
<evidence type="ECO:0000259" key="8">
    <source>
        <dbReference type="SMART" id="SM01011"/>
    </source>
</evidence>
<dbReference type="Proteomes" id="UP000255423">
    <property type="component" value="Unassembled WGS sequence"/>
</dbReference>
<evidence type="ECO:0000313" key="10">
    <source>
        <dbReference type="Proteomes" id="UP000255423"/>
    </source>
</evidence>
<evidence type="ECO:0000256" key="2">
    <source>
        <dbReference type="ARBA" id="ARBA00001936"/>
    </source>
</evidence>
<comment type="cofactor">
    <cofactor evidence="2">
        <name>Mn(2+)</name>
        <dbReference type="ChEBI" id="CHEBI:29035"/>
    </cofactor>
</comment>
<dbReference type="InterPro" id="IPR000994">
    <property type="entry name" value="Pept_M24"/>
</dbReference>
<protein>
    <recommendedName>
        <fullName evidence="4">Xaa-Pro aminopeptidase</fullName>
        <ecNumber evidence="4">3.4.11.9</ecNumber>
    </recommendedName>
</protein>
<dbReference type="InterPro" id="IPR036005">
    <property type="entry name" value="Creatinase/aminopeptidase-like"/>
</dbReference>
<sequence length="458" mass="52286">MQARKNDVQAYSQVFLSSKNYDSKKIYAKRRLSLMKKLDSFGVFAGMPIEPGGEEAFVQTWTRFVQDPAFLYLTGVNQAGCYLVLDPRAMRSTLFVPRKDPFKEFWNGKRLGFVDGENVVACLTGVEEVRPIDDLWDFVESLAKKYTSGKNAVDHAYAFYYEKFKGDHNEKLKNDLKKVLRPYKLSVKSCADKHFEDRLVLEPERIDDARVAQKITDEAFRALLPEMKNMKTERDVALFLNYEMQRRGDGDLAFPTIIAGGKNACCLHYVKNDEQLRDGELVLFDFGVRFGTLHSDISRTIPVNGKFDPLQKMLYEIVLESAKVYQRVVRPGVALKEIGMICWEFIMMELDRRLVKGAKGSFKLLYDKRPHGVSHFIGEHIHEGDPGSRSLDVVLKPGMLISCEPGLYGDFTATIDGKRYRESIGIRIEDDLIITKSGFENISEHIPRTVGEIEALMK</sequence>
<dbReference type="SMART" id="SM01011">
    <property type="entry name" value="AMP_N"/>
    <property type="match status" value="1"/>
</dbReference>
<reference evidence="9 10" key="1">
    <citation type="submission" date="2017-08" db="EMBL/GenBank/DDBJ databases">
        <authorList>
            <person name="de Groot N.N."/>
        </authorList>
    </citation>
    <scope>NUCLEOTIDE SEQUENCE [LARGE SCALE GENOMIC DNA]</scope>
    <source>
        <strain evidence="9 10">HM2</strain>
    </source>
</reference>
<dbReference type="SUPFAM" id="SSF53092">
    <property type="entry name" value="Creatinase/prolidase N-terminal domain"/>
    <property type="match status" value="1"/>
</dbReference>
<dbReference type="EC" id="3.4.11.9" evidence="4"/>
<dbReference type="SUPFAM" id="SSF55920">
    <property type="entry name" value="Creatinase/aminopeptidase"/>
    <property type="match status" value="1"/>
</dbReference>
<dbReference type="Pfam" id="PF00557">
    <property type="entry name" value="Peptidase_M24"/>
    <property type="match status" value="1"/>
</dbReference>
<evidence type="ECO:0000256" key="6">
    <source>
        <dbReference type="ARBA" id="ARBA00022801"/>
    </source>
</evidence>
<organism evidence="9 10">
    <name type="scientific">Fibrobacter succinogenes</name>
    <name type="common">Bacteroides succinogenes</name>
    <dbReference type="NCBI Taxonomy" id="833"/>
    <lineage>
        <taxon>Bacteria</taxon>
        <taxon>Pseudomonadati</taxon>
        <taxon>Fibrobacterota</taxon>
        <taxon>Fibrobacteria</taxon>
        <taxon>Fibrobacterales</taxon>
        <taxon>Fibrobacteraceae</taxon>
        <taxon>Fibrobacter</taxon>
    </lineage>
</organism>
<dbReference type="GO" id="GO:0030145">
    <property type="term" value="F:manganese ion binding"/>
    <property type="evidence" value="ECO:0007669"/>
    <property type="project" value="InterPro"/>
</dbReference>
<name>A0A380RV73_FIBSU</name>
<keyword evidence="6" id="KW-0378">Hydrolase</keyword>
<dbReference type="PANTHER" id="PTHR43226">
    <property type="entry name" value="XAA-PRO AMINOPEPTIDASE 3"/>
    <property type="match status" value="1"/>
</dbReference>
<dbReference type="Gene3D" id="3.90.230.10">
    <property type="entry name" value="Creatinase/methionine aminopeptidase superfamily"/>
    <property type="match status" value="1"/>
</dbReference>
<dbReference type="AlphaFoldDB" id="A0A380RV73"/>
<evidence type="ECO:0000256" key="1">
    <source>
        <dbReference type="ARBA" id="ARBA00001424"/>
    </source>
</evidence>
<comment type="similarity">
    <text evidence="3">Belongs to the peptidase M24B family.</text>
</comment>
<keyword evidence="5" id="KW-0479">Metal-binding</keyword>
<evidence type="ECO:0000256" key="5">
    <source>
        <dbReference type="ARBA" id="ARBA00022723"/>
    </source>
</evidence>
<dbReference type="EMBL" id="UHJL01000001">
    <property type="protein sequence ID" value="SUQ19460.1"/>
    <property type="molecule type" value="Genomic_DNA"/>
</dbReference>
<evidence type="ECO:0000256" key="4">
    <source>
        <dbReference type="ARBA" id="ARBA00012574"/>
    </source>
</evidence>